<dbReference type="InterPro" id="IPR010985">
    <property type="entry name" value="Ribbon_hlx_hlx"/>
</dbReference>
<evidence type="ECO:0000259" key="2">
    <source>
        <dbReference type="Pfam" id="PF22513"/>
    </source>
</evidence>
<dbReference type="EMBL" id="BLIV01000002">
    <property type="protein sequence ID" value="GFE49046.1"/>
    <property type="molecule type" value="Genomic_DNA"/>
</dbReference>
<feature type="domain" description="Antitoxin FitA-like ribbon-helix-helix" evidence="2">
    <location>
        <begin position="2"/>
        <end position="39"/>
    </location>
</feature>
<dbReference type="OrthoDB" id="7870197at2"/>
<sequence>MADLLITDIPDAVFAELQVRAHEAGLSLEDYARRLICDAVVEHWHKQDADITMAQLRDTTASILRVAAREPVFVADDDGQRFVLISVGEYDRLADPIDTPA</sequence>
<dbReference type="GO" id="GO:0006355">
    <property type="term" value="P:regulation of DNA-templated transcription"/>
    <property type="evidence" value="ECO:0007669"/>
    <property type="project" value="InterPro"/>
</dbReference>
<dbReference type="Proteomes" id="UP000436522">
    <property type="component" value="Unassembled WGS sequence"/>
</dbReference>
<evidence type="ECO:0000313" key="4">
    <source>
        <dbReference type="Proteomes" id="UP000436522"/>
    </source>
</evidence>
<reference evidence="3 4" key="1">
    <citation type="submission" date="2019-12" db="EMBL/GenBank/DDBJ databases">
        <title>Roseobacter cerasinus sp. nov., isolated from seawater around aquaculture.</title>
        <authorList>
            <person name="Muramatsu S."/>
            <person name="Takabe Y."/>
            <person name="Mori K."/>
            <person name="Takaichi S."/>
            <person name="Hanada S."/>
        </authorList>
    </citation>
    <scope>NUCLEOTIDE SEQUENCE [LARGE SCALE GENOMIC DNA]</scope>
    <source>
        <strain evidence="3 4">AI77</strain>
    </source>
</reference>
<protein>
    <recommendedName>
        <fullName evidence="2">Antitoxin FitA-like ribbon-helix-helix domain-containing protein</fullName>
    </recommendedName>
</protein>
<name>A0A640VS59_9RHOB</name>
<keyword evidence="4" id="KW-1185">Reference proteome</keyword>
<proteinExistence type="inferred from homology"/>
<dbReference type="InterPro" id="IPR053853">
    <property type="entry name" value="FitA-like_RHH"/>
</dbReference>
<evidence type="ECO:0000256" key="1">
    <source>
        <dbReference type="ARBA" id="ARBA00009981"/>
    </source>
</evidence>
<comment type="similarity">
    <text evidence="1">Belongs to the phD/YefM antitoxin family.</text>
</comment>
<gene>
    <name evidence="3" type="ORF">So717_07990</name>
</gene>
<comment type="caution">
    <text evidence="3">The sequence shown here is derived from an EMBL/GenBank/DDBJ whole genome shotgun (WGS) entry which is preliminary data.</text>
</comment>
<dbReference type="InterPro" id="IPR036165">
    <property type="entry name" value="YefM-like_sf"/>
</dbReference>
<dbReference type="SUPFAM" id="SSF143120">
    <property type="entry name" value="YefM-like"/>
    <property type="match status" value="1"/>
</dbReference>
<accession>A0A640VS59</accession>
<dbReference type="AlphaFoldDB" id="A0A640VS59"/>
<evidence type="ECO:0000313" key="3">
    <source>
        <dbReference type="EMBL" id="GFE49046.1"/>
    </source>
</evidence>
<dbReference type="Pfam" id="PF22513">
    <property type="entry name" value="FitA-like_RHH"/>
    <property type="match status" value="1"/>
</dbReference>
<dbReference type="SUPFAM" id="SSF47598">
    <property type="entry name" value="Ribbon-helix-helix"/>
    <property type="match status" value="1"/>
</dbReference>
<organism evidence="3 4">
    <name type="scientific">Roseobacter cerasinus</name>
    <dbReference type="NCBI Taxonomy" id="2602289"/>
    <lineage>
        <taxon>Bacteria</taxon>
        <taxon>Pseudomonadati</taxon>
        <taxon>Pseudomonadota</taxon>
        <taxon>Alphaproteobacteria</taxon>
        <taxon>Rhodobacterales</taxon>
        <taxon>Roseobacteraceae</taxon>
        <taxon>Roseobacter</taxon>
    </lineage>
</organism>
<dbReference type="RefSeq" id="WP_159974943.1">
    <property type="nucleotide sequence ID" value="NZ_BLIV01000002.1"/>
</dbReference>